<accession>A0ACC2IDE5</accession>
<gene>
    <name evidence="1" type="ORF">OPT61_g4618</name>
</gene>
<proteinExistence type="predicted"/>
<sequence>MPPLAGFSDNAFTTRQDFRVGAISLLQALKPYQSPGGARVRLPLATGTHFDDVAAQLEGFARALWAVGTLLHSNSATNDEHDKLIRPYIDGLANGTNPEHPEYWGPVVLRDQRMVEMEIISYALLAAPEAMYHSQTNEAKHNITEWLKTINGKDFPTTNWLWFRVMTNLALVKVCGIPSEEVVNAMKEDLDLMERFYLGQGWAADGMWSEEGGRQADYYSGSFAIQFSQLIYAKMAQDFDPERCAKFRSRAKEFAMTFWKYFDANGAAIPFGRSLTYRFAFAGFWSAVAFAEVELPAPLDDWGVVKGMLLRHFRWWSNKHDMFNIDGCLNIGFAYQNYYMCEDYNSPQSVYWALKSFLALGLPGSHPFWAADEKPLPHDSALVTPVDPPMHIVCRTENHHYLLSSGQFCPWPLKATEAKYGKSAYSSHFGFSVPTGPLIQQLAPDSTIAISKDGGDTWRVPWKVRTCERRTEATLKRGNTILESVPTFQSLWKPWKDADVNVRNILVAPCSRWPDWYVRHTSIRNFGAFPVTLNISEGGFAIQGRGSEKGEALLSLEESVKLTAGNALSFLEATSEFQNGALICSDAGASGIRAITLRKAAEDGQRPQDVTASGQILKPDANTNLMWQRTLIPTIRTETREIGPGDNIQIASAVFSVARTSDRIERYKALDLNKLWNDFPVVHAQELVDKAEDTYGEYISVETSQ</sequence>
<keyword evidence="2" id="KW-1185">Reference proteome</keyword>
<organism evidence="1 2">
    <name type="scientific">Boeremia exigua</name>
    <dbReference type="NCBI Taxonomy" id="749465"/>
    <lineage>
        <taxon>Eukaryota</taxon>
        <taxon>Fungi</taxon>
        <taxon>Dikarya</taxon>
        <taxon>Ascomycota</taxon>
        <taxon>Pezizomycotina</taxon>
        <taxon>Dothideomycetes</taxon>
        <taxon>Pleosporomycetidae</taxon>
        <taxon>Pleosporales</taxon>
        <taxon>Pleosporineae</taxon>
        <taxon>Didymellaceae</taxon>
        <taxon>Boeremia</taxon>
    </lineage>
</organism>
<comment type="caution">
    <text evidence="1">The sequence shown here is derived from an EMBL/GenBank/DDBJ whole genome shotgun (WGS) entry which is preliminary data.</text>
</comment>
<evidence type="ECO:0000313" key="1">
    <source>
        <dbReference type="EMBL" id="KAJ8113195.1"/>
    </source>
</evidence>
<reference evidence="1" key="1">
    <citation type="submission" date="2022-11" db="EMBL/GenBank/DDBJ databases">
        <title>Genome Sequence of Boeremia exigua.</title>
        <authorList>
            <person name="Buettner E."/>
        </authorList>
    </citation>
    <scope>NUCLEOTIDE SEQUENCE</scope>
    <source>
        <strain evidence="1">CU02</strain>
    </source>
</reference>
<name>A0ACC2IDE5_9PLEO</name>
<protein>
    <submittedName>
        <fullName evidence="1">Uncharacterized protein</fullName>
    </submittedName>
</protein>
<dbReference type="EMBL" id="JAPHNI010000269">
    <property type="protein sequence ID" value="KAJ8113195.1"/>
    <property type="molecule type" value="Genomic_DNA"/>
</dbReference>
<dbReference type="Proteomes" id="UP001153331">
    <property type="component" value="Unassembled WGS sequence"/>
</dbReference>
<evidence type="ECO:0000313" key="2">
    <source>
        <dbReference type="Proteomes" id="UP001153331"/>
    </source>
</evidence>